<evidence type="ECO:0000313" key="3">
    <source>
        <dbReference type="Proteomes" id="UP000664052"/>
    </source>
</evidence>
<comment type="caution">
    <text evidence="2">The sequence shown here is derived from an EMBL/GenBank/DDBJ whole genome shotgun (WGS) entry which is preliminary data.</text>
</comment>
<organism evidence="2 3">
    <name type="scientific">Corallococcus macrosporus</name>
    <dbReference type="NCBI Taxonomy" id="35"/>
    <lineage>
        <taxon>Bacteria</taxon>
        <taxon>Pseudomonadati</taxon>
        <taxon>Myxococcota</taxon>
        <taxon>Myxococcia</taxon>
        <taxon>Myxococcales</taxon>
        <taxon>Cystobacterineae</taxon>
        <taxon>Myxococcaceae</taxon>
        <taxon>Corallococcus</taxon>
    </lineage>
</organism>
<gene>
    <name evidence="2" type="ORF">JYK02_20930</name>
</gene>
<keyword evidence="3" id="KW-1185">Reference proteome</keyword>
<dbReference type="Proteomes" id="UP000664052">
    <property type="component" value="Unassembled WGS sequence"/>
</dbReference>
<dbReference type="PROSITE" id="PS51257">
    <property type="entry name" value="PROKAR_LIPOPROTEIN"/>
    <property type="match status" value="1"/>
</dbReference>
<dbReference type="RefSeq" id="WP_207053474.1">
    <property type="nucleotide sequence ID" value="NZ_JAFIMU010000007.1"/>
</dbReference>
<reference evidence="2 3" key="1">
    <citation type="submission" date="2021-02" db="EMBL/GenBank/DDBJ databases">
        <title>De Novo genome assembly of isolated myxobacteria.</title>
        <authorList>
            <person name="Stevens D.C."/>
        </authorList>
    </citation>
    <scope>NUCLEOTIDE SEQUENCE [LARGE SCALE GENOMIC DNA]</scope>
    <source>
        <strain evidence="2 3">ATCC 29039</strain>
    </source>
</reference>
<sequence>MRGMRGTAGLLVLGLLGLGSLGGLTACGGGDAKSPGPSAKHREGRSEVLRGLMASKEHVDPDALKAAGAEVKGEASPAPAAAEGTGGSGSQQRPMGWAAGRVSWVGDDEVLFVDGRGQEQEVRVDEATRLRRNEENVQLRELSEGDEIRVTYEDQGQEWIARDVEAVPERRTPEPGSPPLR</sequence>
<feature type="compositionally biased region" description="Low complexity" evidence="1">
    <location>
        <begin position="74"/>
        <end position="83"/>
    </location>
</feature>
<evidence type="ECO:0008006" key="4">
    <source>
        <dbReference type="Google" id="ProtNLM"/>
    </source>
</evidence>
<name>A0ABS3DFH0_9BACT</name>
<proteinExistence type="predicted"/>
<accession>A0ABS3DFH0</accession>
<evidence type="ECO:0000313" key="2">
    <source>
        <dbReference type="EMBL" id="MBN8229982.1"/>
    </source>
</evidence>
<protein>
    <recommendedName>
        <fullName evidence="4">DUF5666 domain-containing protein</fullName>
    </recommendedName>
</protein>
<evidence type="ECO:0000256" key="1">
    <source>
        <dbReference type="SAM" id="MobiDB-lite"/>
    </source>
</evidence>
<feature type="region of interest" description="Disordered" evidence="1">
    <location>
        <begin position="26"/>
        <end position="96"/>
    </location>
</feature>
<dbReference type="EMBL" id="JAFIMU010000007">
    <property type="protein sequence ID" value="MBN8229982.1"/>
    <property type="molecule type" value="Genomic_DNA"/>
</dbReference>